<dbReference type="PANTHER" id="PTHR39369">
    <property type="entry name" value="LIN-24 (TWENTY-FOUR) LIKE"/>
    <property type="match status" value="1"/>
</dbReference>
<dbReference type="AlphaFoldDB" id="A0A6J8AGT1"/>
<protein>
    <submittedName>
        <fullName evidence="1">Uncharacterized protein</fullName>
    </submittedName>
</protein>
<dbReference type="Proteomes" id="UP000507470">
    <property type="component" value="Unassembled WGS sequence"/>
</dbReference>
<keyword evidence="2" id="KW-1185">Reference proteome</keyword>
<organism evidence="1 2">
    <name type="scientific">Mytilus coruscus</name>
    <name type="common">Sea mussel</name>
    <dbReference type="NCBI Taxonomy" id="42192"/>
    <lineage>
        <taxon>Eukaryota</taxon>
        <taxon>Metazoa</taxon>
        <taxon>Spiralia</taxon>
        <taxon>Lophotrochozoa</taxon>
        <taxon>Mollusca</taxon>
        <taxon>Bivalvia</taxon>
        <taxon>Autobranchia</taxon>
        <taxon>Pteriomorphia</taxon>
        <taxon>Mytilida</taxon>
        <taxon>Mytiloidea</taxon>
        <taxon>Mytilidae</taxon>
        <taxon>Mytilinae</taxon>
        <taxon>Mytilus</taxon>
    </lineage>
</organism>
<gene>
    <name evidence="1" type="ORF">MCOR_7617</name>
</gene>
<accession>A0A6J8AGT1</accession>
<evidence type="ECO:0000313" key="1">
    <source>
        <dbReference type="EMBL" id="CAC5367861.1"/>
    </source>
</evidence>
<dbReference type="SUPFAM" id="SSF56973">
    <property type="entry name" value="Aerolisin/ETX pore-forming domain"/>
    <property type="match status" value="1"/>
</dbReference>
<name>A0A6J8AGT1_MYTCO</name>
<evidence type="ECO:0000313" key="2">
    <source>
        <dbReference type="Proteomes" id="UP000507470"/>
    </source>
</evidence>
<reference evidence="1 2" key="1">
    <citation type="submission" date="2020-06" db="EMBL/GenBank/DDBJ databases">
        <authorList>
            <person name="Li R."/>
            <person name="Bekaert M."/>
        </authorList>
    </citation>
    <scope>NUCLEOTIDE SEQUENCE [LARGE SCALE GENOMIC DNA]</scope>
    <source>
        <strain evidence="2">wild</strain>
    </source>
</reference>
<dbReference type="OrthoDB" id="6102020at2759"/>
<sequence length="299" mass="33833">MGQCLSGSDIDTYLNMMFRRMRATQISISIFKDTSTGAVSENIVDLQKIVSDSAWQMYSDCRQKDFPKFMKNVRLVFDWSGVKFIPEEPEYSEEVKDQVKSNILFESVFCNNSNKEQQHSLKTEQQTTATCKSSLTKGYTTGFNVGLSLASPAAIVGTTAGFSKGFSVENAFETEDQKTMTWAAEGVLLVEKESEVTAKLQITEQKSTYSFTTRVAVKGAVLVEFYKRKNNEYLMHYKADMRTILVEKQDKIKTEKGEILVEDREGTVYLKLGGKCVFKYGIKQEIIINQNGKNKQIKS</sequence>
<dbReference type="EMBL" id="CACVKT020001392">
    <property type="protein sequence ID" value="CAC5367861.1"/>
    <property type="molecule type" value="Genomic_DNA"/>
</dbReference>
<dbReference type="CDD" id="cd20237">
    <property type="entry name" value="PFM_LIN24-like"/>
    <property type="match status" value="1"/>
</dbReference>
<dbReference type="Gene3D" id="2.170.15.10">
    <property type="entry name" value="Proaerolysin, chain A, domain 3"/>
    <property type="match status" value="1"/>
</dbReference>
<dbReference type="PANTHER" id="PTHR39369:SF6">
    <property type="entry name" value="LIN-24 (TWENTY-FOUR) LIKE"/>
    <property type="match status" value="1"/>
</dbReference>
<proteinExistence type="predicted"/>